<dbReference type="SUPFAM" id="SSF48403">
    <property type="entry name" value="Ankyrin repeat"/>
    <property type="match status" value="2"/>
</dbReference>
<dbReference type="GO" id="GO:0003824">
    <property type="term" value="F:catalytic activity"/>
    <property type="evidence" value="ECO:0007669"/>
    <property type="project" value="InterPro"/>
</dbReference>
<dbReference type="InterPro" id="IPR035994">
    <property type="entry name" value="Nucleoside_phosphorylase_sf"/>
</dbReference>
<evidence type="ECO:0000256" key="2">
    <source>
        <dbReference type="PROSITE-ProRule" id="PRU00023"/>
    </source>
</evidence>
<dbReference type="InterPro" id="IPR027417">
    <property type="entry name" value="P-loop_NTPase"/>
</dbReference>
<comment type="caution">
    <text evidence="8">The sequence shown here is derived from an EMBL/GenBank/DDBJ whole genome shotgun (WGS) entry which is preliminary data.</text>
</comment>
<dbReference type="InterPro" id="IPR056884">
    <property type="entry name" value="NPHP3-like_N"/>
</dbReference>
<dbReference type="InterPro" id="IPR000845">
    <property type="entry name" value="Nucleoside_phosphorylase_d"/>
</dbReference>
<dbReference type="PRINTS" id="PR01415">
    <property type="entry name" value="ANKYRIN"/>
</dbReference>
<dbReference type="Pfam" id="PF24883">
    <property type="entry name" value="NPHP3_N"/>
    <property type="match status" value="1"/>
</dbReference>
<keyword evidence="1" id="KW-0677">Repeat</keyword>
<feature type="repeat" description="ANK" evidence="2">
    <location>
        <begin position="1190"/>
        <end position="1222"/>
    </location>
</feature>
<dbReference type="Gene3D" id="3.40.50.300">
    <property type="entry name" value="P-loop containing nucleotide triphosphate hydrolases"/>
    <property type="match status" value="1"/>
</dbReference>
<evidence type="ECO:0000313" key="8">
    <source>
        <dbReference type="EMBL" id="KAK6356022.1"/>
    </source>
</evidence>
<name>A0AAN8RLY4_9PEZI</name>
<feature type="repeat" description="ANK" evidence="2">
    <location>
        <begin position="1157"/>
        <end position="1189"/>
    </location>
</feature>
<proteinExistence type="predicted"/>
<feature type="repeat" description="ANK" evidence="2">
    <location>
        <begin position="1090"/>
        <end position="1122"/>
    </location>
</feature>
<evidence type="ECO:0000313" key="9">
    <source>
        <dbReference type="Proteomes" id="UP001313282"/>
    </source>
</evidence>
<keyword evidence="4" id="KW-0812">Transmembrane</keyword>
<evidence type="ECO:0000259" key="6">
    <source>
        <dbReference type="Pfam" id="PF22939"/>
    </source>
</evidence>
<dbReference type="Pfam" id="PF12796">
    <property type="entry name" value="Ank_2"/>
    <property type="match status" value="3"/>
</dbReference>
<evidence type="ECO:0008006" key="10">
    <source>
        <dbReference type="Google" id="ProtNLM"/>
    </source>
</evidence>
<dbReference type="PROSITE" id="PS50088">
    <property type="entry name" value="ANK_REPEAT"/>
    <property type="match status" value="11"/>
</dbReference>
<feature type="repeat" description="ANK" evidence="2">
    <location>
        <begin position="1256"/>
        <end position="1288"/>
    </location>
</feature>
<dbReference type="InterPro" id="IPR036770">
    <property type="entry name" value="Ankyrin_rpt-contain_sf"/>
</dbReference>
<keyword evidence="9" id="KW-1185">Reference proteome</keyword>
<feature type="repeat" description="ANK" evidence="2">
    <location>
        <begin position="991"/>
        <end position="1023"/>
    </location>
</feature>
<feature type="repeat" description="ANK" evidence="2">
    <location>
        <begin position="1124"/>
        <end position="1156"/>
    </location>
</feature>
<keyword evidence="4" id="KW-0472">Membrane</keyword>
<evidence type="ECO:0000256" key="1">
    <source>
        <dbReference type="ARBA" id="ARBA00022737"/>
    </source>
</evidence>
<feature type="repeat" description="ANK" evidence="2">
    <location>
        <begin position="957"/>
        <end position="989"/>
    </location>
</feature>
<feature type="compositionally biased region" description="Polar residues" evidence="3">
    <location>
        <begin position="18"/>
        <end position="28"/>
    </location>
</feature>
<dbReference type="EMBL" id="JAVHNR010000001">
    <property type="protein sequence ID" value="KAK6356022.1"/>
    <property type="molecule type" value="Genomic_DNA"/>
</dbReference>
<dbReference type="Proteomes" id="UP001313282">
    <property type="component" value="Unassembled WGS sequence"/>
</dbReference>
<dbReference type="PANTHER" id="PTHR22677">
    <property type="entry name" value="ANKYRIN REPEAT DOMAIN-CONTAINING PROTEIN 60"/>
    <property type="match status" value="1"/>
</dbReference>
<feature type="repeat" description="ANK" evidence="2">
    <location>
        <begin position="1223"/>
        <end position="1255"/>
    </location>
</feature>
<feature type="compositionally biased region" description="Low complexity" evidence="3">
    <location>
        <begin position="32"/>
        <end position="42"/>
    </location>
</feature>
<dbReference type="SUPFAM" id="SSF53167">
    <property type="entry name" value="Purine and uridine phosphorylases"/>
    <property type="match status" value="1"/>
</dbReference>
<evidence type="ECO:0000259" key="5">
    <source>
        <dbReference type="Pfam" id="PF01048"/>
    </source>
</evidence>
<dbReference type="PROSITE" id="PS50297">
    <property type="entry name" value="ANK_REP_REGION"/>
    <property type="match status" value="11"/>
</dbReference>
<feature type="region of interest" description="Disordered" evidence="3">
    <location>
        <begin position="13"/>
        <end position="42"/>
    </location>
</feature>
<keyword evidence="4" id="KW-1133">Transmembrane helix</keyword>
<feature type="transmembrane region" description="Helical" evidence="4">
    <location>
        <begin position="258"/>
        <end position="279"/>
    </location>
</feature>
<accession>A0AAN8RLY4</accession>
<feature type="domain" description="GPI inositol-deacylase winged helix" evidence="6">
    <location>
        <begin position="715"/>
        <end position="796"/>
    </location>
</feature>
<dbReference type="GO" id="GO:0009116">
    <property type="term" value="P:nucleoside metabolic process"/>
    <property type="evidence" value="ECO:0007669"/>
    <property type="project" value="InterPro"/>
</dbReference>
<feature type="domain" description="Nephrocystin 3-like N-terminal" evidence="7">
    <location>
        <begin position="443"/>
        <end position="607"/>
    </location>
</feature>
<evidence type="ECO:0000256" key="4">
    <source>
        <dbReference type="SAM" id="Phobius"/>
    </source>
</evidence>
<dbReference type="SUPFAM" id="SSF52540">
    <property type="entry name" value="P-loop containing nucleoside triphosphate hydrolases"/>
    <property type="match status" value="1"/>
</dbReference>
<dbReference type="Gene3D" id="3.40.50.1580">
    <property type="entry name" value="Nucleoside phosphorylase domain"/>
    <property type="match status" value="1"/>
</dbReference>
<dbReference type="InterPro" id="IPR002110">
    <property type="entry name" value="Ankyrin_rpt"/>
</dbReference>
<dbReference type="Gene3D" id="1.25.40.20">
    <property type="entry name" value="Ankyrin repeat-containing domain"/>
    <property type="match status" value="5"/>
</dbReference>
<evidence type="ECO:0000256" key="3">
    <source>
        <dbReference type="SAM" id="MobiDB-lite"/>
    </source>
</evidence>
<dbReference type="Pfam" id="PF01048">
    <property type="entry name" value="PNP_UDP_1"/>
    <property type="match status" value="1"/>
</dbReference>
<dbReference type="Pfam" id="PF22939">
    <property type="entry name" value="WHD_GPIID"/>
    <property type="match status" value="1"/>
</dbReference>
<dbReference type="SMART" id="SM00248">
    <property type="entry name" value="ANK"/>
    <property type="match status" value="13"/>
</dbReference>
<gene>
    <name evidence="8" type="ORF">TWF718_000395</name>
</gene>
<sequence length="1320" mass="146722">MLISGSTTEIETGVYPGFSTSSLESQPPQIDPASPSSSRPKSLSYDDYTVGWICALSEELTAAKAMLEDKHPNLPNLLPKDSNTYVLGSIHGHNIVIACMPEGVLGNNHAAATAIQMVNTFRSIKVGLLVGIGGAVSPQVKLGDVVVSKPDGTHGGVIQWDLGKAESGGKFTRIGMLNRPPKLLLTAMGVLISEHKLDGANIERHLDDLKRLYPNLGPKYWQRGRPSRRRNKRKLVLSIVFAVALGPFAYILGCLLSVPLTAIIGYLILILVASLAYYFDGSALAPVGREAEQEENRRVTIHYGLIASGNQVIKSGTLRDSLNQRFGGTVLCVEMEAAGLMEDFPCIVIRGISDYADSSKNDDWREYAATIAAAYAKDFLRCLPVSAVVKELPTRDCLSQVHDNVVEVKSLLEKDEQRKILKWLTPIEYNLQHHDITQKRRSGTGQWLLESDQYHEWFQNRKRILFCKGIPGGGKTFLTSIVIDHLLQFDSYSAIGVAYIYFDYKWTYEQTIYNLLASLLKQLAHRQRPFPEHVKRMYDRHESNKTWPPTNDIIEALRTVATAYSRVFVVVDALDECQVSDYCRNNFLSAIFELYTECGINIFATSRNIEEIVERFKLQGSTVLEIRAHAEDLRSYLDHQINQSQNEMLQKDRETIVARIVEAVDGMFLLARLHFESIKNKTTTKKLREALKTLATGESAYDKAYGEAMERINNQNSDLKLLAHQVLSWIVCAERPLRKLELQHALAVELGVNQRELDNDNFPGVNTMISVCAGLVTIDEESDIIRLIHYTTQEYFNGAWKGMILNIHNDIAKVCVTYLSFEMFDTGPVPTEGVLYRYAAQNWGHHARKSSVETTEPIISGFLKTPKRVSVSSKALGVAQDEDFNNFPPTKMTGMHLAAYFGLREYVDQLLHKGASHLTRDTYGKTPLSYAAQWGHAAVVELLLSKGADWEVKNSYYGQTPLVQAAARGHAAVVELLLNKGAGLETQFTADGQTLLLIAAENGCTNVVELLLREGANRDAKNMHNKTALFFAAEKGHAAVVELLLREGANKEAKDTTGQTPLSWAAKKGHTAVTELLLREGADQEAKDKAGQTALTWASENGHVAVVRVLLQNGADQEVKDNDYSQTPLSRAAEWGHTATARLLLREGADRETKDKYGRTPLLWATARGHIAAVKLFLREGSDREAKDNKGRTPVSLGAEEGHTEIVELLLREGADRDAKDEDGRTPLSWAAEWEHIPIVELLLCEGADREAKDNDGRTPLLWATIQGHVEVVELLLREGADRGVRDKEGRTLLSWAVKEEHAAVVELLKEHPIVKVHPS</sequence>
<dbReference type="InterPro" id="IPR039323">
    <property type="entry name" value="ANKRD_45/46/60"/>
</dbReference>
<feature type="transmembrane region" description="Helical" evidence="4">
    <location>
        <begin position="235"/>
        <end position="252"/>
    </location>
</feature>
<dbReference type="Pfam" id="PF00023">
    <property type="entry name" value="Ank"/>
    <property type="match status" value="3"/>
</dbReference>
<feature type="repeat" description="ANK" evidence="2">
    <location>
        <begin position="1057"/>
        <end position="1089"/>
    </location>
</feature>
<protein>
    <recommendedName>
        <fullName evidence="10">Nucleoside phosphorylase domain-containing protein</fullName>
    </recommendedName>
</protein>
<feature type="domain" description="Nucleoside phosphorylase" evidence="5">
    <location>
        <begin position="50"/>
        <end position="149"/>
    </location>
</feature>
<feature type="repeat" description="ANK" evidence="2">
    <location>
        <begin position="923"/>
        <end position="955"/>
    </location>
</feature>
<dbReference type="InterPro" id="IPR054471">
    <property type="entry name" value="GPIID_WHD"/>
</dbReference>
<dbReference type="PANTHER" id="PTHR22677:SF4">
    <property type="entry name" value="USHER SYNDROME TYPE-1G PROTEIN-LIKE PROTEIN"/>
    <property type="match status" value="1"/>
</dbReference>
<feature type="repeat" description="ANK" evidence="2">
    <location>
        <begin position="1024"/>
        <end position="1056"/>
    </location>
</feature>
<reference evidence="8 9" key="1">
    <citation type="submission" date="2019-10" db="EMBL/GenBank/DDBJ databases">
        <authorList>
            <person name="Palmer J.M."/>
        </authorList>
    </citation>
    <scope>NUCLEOTIDE SEQUENCE [LARGE SCALE GENOMIC DNA]</scope>
    <source>
        <strain evidence="8 9">TWF718</strain>
    </source>
</reference>
<organism evidence="8 9">
    <name type="scientific">Orbilia javanica</name>
    <dbReference type="NCBI Taxonomy" id="47235"/>
    <lineage>
        <taxon>Eukaryota</taxon>
        <taxon>Fungi</taxon>
        <taxon>Dikarya</taxon>
        <taxon>Ascomycota</taxon>
        <taxon>Pezizomycotina</taxon>
        <taxon>Orbiliomycetes</taxon>
        <taxon>Orbiliales</taxon>
        <taxon>Orbiliaceae</taxon>
        <taxon>Orbilia</taxon>
    </lineage>
</organism>
<keyword evidence="2" id="KW-0040">ANK repeat</keyword>
<evidence type="ECO:0000259" key="7">
    <source>
        <dbReference type="Pfam" id="PF24883"/>
    </source>
</evidence>